<keyword evidence="2" id="KW-1185">Reference proteome</keyword>
<evidence type="ECO:0000313" key="1">
    <source>
        <dbReference type="EMBL" id="QZE57473.1"/>
    </source>
</evidence>
<proteinExistence type="predicted"/>
<protein>
    <submittedName>
        <fullName evidence="1">Uncharacterized protein</fullName>
    </submittedName>
</protein>
<evidence type="ECO:0000313" key="2">
    <source>
        <dbReference type="Proteomes" id="UP000827973"/>
    </source>
</evidence>
<reference evidence="1 2" key="1">
    <citation type="submission" date="2021-06" db="EMBL/GenBank/DDBJ databases">
        <title>Complete genome sequence of Erwinia phage pEa_SNUABM_1.</title>
        <authorList>
            <person name="Kim S.G."/>
            <person name="Park S.C."/>
        </authorList>
    </citation>
    <scope>NUCLEOTIDE SEQUENCE [LARGE SCALE GENOMIC DNA]</scope>
</reference>
<name>A0AAE7XNI5_9CAUD</name>
<accession>A0AAE7XNI5</accession>
<dbReference type="Proteomes" id="UP000827973">
    <property type="component" value="Segment"/>
</dbReference>
<organism evidence="1 2">
    <name type="scientific">Erwinia phage pEa_SNUABM_1</name>
    <dbReference type="NCBI Taxonomy" id="2869543"/>
    <lineage>
        <taxon>Viruses</taxon>
        <taxon>Duplodnaviria</taxon>
        <taxon>Heunggongvirae</taxon>
        <taxon>Uroviricota</taxon>
        <taxon>Caudoviricetes</taxon>
        <taxon>Alexandravirus</taxon>
        <taxon>Alexandravirus SNUABM1</taxon>
    </lineage>
</organism>
<gene>
    <name evidence="1" type="ORF">pEaSNUABM1_00264</name>
</gene>
<dbReference type="EMBL" id="MZ443776">
    <property type="protein sequence ID" value="QZE57473.1"/>
    <property type="molecule type" value="Genomic_DNA"/>
</dbReference>
<sequence>MTTYNISDLKTPESFVNAQFGHLEDLLEKLRNALGRDDLSLQLDADGENIQDVNTSPDALVGKSLIQILVTLHGSDVDEDDDGGQAVSSRDAWYAALGFPHVENEWGEWTNSFTMWVEAADGDMLEEISVENGNPKMIEQLVERINYWFPAV</sequence>